<keyword evidence="2" id="KW-1185">Reference proteome</keyword>
<organism evidence="1 2">
    <name type="scientific">Sulfobacillus acidophilus (strain ATCC 700253 / DSM 10332 / NAL)</name>
    <dbReference type="NCBI Taxonomy" id="679936"/>
    <lineage>
        <taxon>Bacteria</taxon>
        <taxon>Bacillati</taxon>
        <taxon>Bacillota</taxon>
        <taxon>Clostridia</taxon>
        <taxon>Eubacteriales</taxon>
        <taxon>Clostridiales Family XVII. Incertae Sedis</taxon>
        <taxon>Sulfobacillus</taxon>
    </lineage>
</organism>
<reference evidence="2" key="1">
    <citation type="submission" date="2011-12" db="EMBL/GenBank/DDBJ databases">
        <title>The complete genome of chromosome of Sulfobacillus acidophilus DSM 10332.</title>
        <authorList>
            <person name="Lucas S."/>
            <person name="Han J."/>
            <person name="Lapidus A."/>
            <person name="Bruce D."/>
            <person name="Goodwin L."/>
            <person name="Pitluck S."/>
            <person name="Peters L."/>
            <person name="Kyrpides N."/>
            <person name="Mavromatis K."/>
            <person name="Ivanova N."/>
            <person name="Mikhailova N."/>
            <person name="Chertkov O."/>
            <person name="Saunders E."/>
            <person name="Detter J.C."/>
            <person name="Tapia R."/>
            <person name="Han C."/>
            <person name="Land M."/>
            <person name="Hauser L."/>
            <person name="Markowitz V."/>
            <person name="Cheng J.-F."/>
            <person name="Hugenholtz P."/>
            <person name="Woyke T."/>
            <person name="Wu D."/>
            <person name="Pukall R."/>
            <person name="Gehrich-Schroeter G."/>
            <person name="Schneider S."/>
            <person name="Klenk H.-P."/>
            <person name="Eisen J.A."/>
        </authorList>
    </citation>
    <scope>NUCLEOTIDE SEQUENCE [LARGE SCALE GENOMIC DNA]</scope>
    <source>
        <strain evidence="2">ATCC 700253 / DSM 10332 / NAL</strain>
    </source>
</reference>
<name>G8TTZ5_SULAD</name>
<sequence length="148" mass="16755">MGEQLLMDHIIINGQEWFSHPEQSFKIRTAFICSRPLTINSVGNWSPYRQVTLYFAYAPNGLNGHAWWTIDVDVKQYTNFGAVLLGVAEIQDGRFSWSGTYPAFVRSKRLYVVLAITGEGQYGVLGEPFGWWMGPLRGIPESPDKAPR</sequence>
<protein>
    <submittedName>
        <fullName evidence="1">Uncharacterized protein</fullName>
    </submittedName>
</protein>
<dbReference type="HOGENOM" id="CLU_1757866_0_0_9"/>
<proteinExistence type="predicted"/>
<dbReference type="AlphaFoldDB" id="G8TTZ5"/>
<reference evidence="1 2" key="2">
    <citation type="journal article" date="2012" name="Stand. Genomic Sci.">
        <title>Complete genome sequence of the moderately thermophilic mineral-sulfide-oxidizing firmicute Sulfobacillus acidophilus type strain (NAL(T)).</title>
        <authorList>
            <person name="Anderson I."/>
            <person name="Chertkov O."/>
            <person name="Chen A."/>
            <person name="Saunders E."/>
            <person name="Lapidus A."/>
            <person name="Nolan M."/>
            <person name="Lucas S."/>
            <person name="Hammon N."/>
            <person name="Deshpande S."/>
            <person name="Cheng J.F."/>
            <person name="Han C."/>
            <person name="Tapia R."/>
            <person name="Goodwin L.A."/>
            <person name="Pitluck S."/>
            <person name="Liolios K."/>
            <person name="Pagani I."/>
            <person name="Ivanova N."/>
            <person name="Mikhailova N."/>
            <person name="Pati A."/>
            <person name="Palaniappan K."/>
            <person name="Land M."/>
            <person name="Pan C."/>
            <person name="Rohde M."/>
            <person name="Pukall R."/>
            <person name="Goker M."/>
            <person name="Detter J.C."/>
            <person name="Woyke T."/>
            <person name="Bristow J."/>
            <person name="Eisen J.A."/>
            <person name="Markowitz V."/>
            <person name="Hugenholtz P."/>
            <person name="Kyrpides N.C."/>
            <person name="Klenk H.P."/>
            <person name="Mavromatis K."/>
        </authorList>
    </citation>
    <scope>NUCLEOTIDE SEQUENCE [LARGE SCALE GENOMIC DNA]</scope>
    <source>
        <strain evidence="2">ATCC 700253 / DSM 10332 / NAL</strain>
    </source>
</reference>
<gene>
    <name evidence="1" type="ordered locus">Sulac_1086</name>
</gene>
<dbReference type="KEGG" id="sap:Sulac_1086"/>
<evidence type="ECO:0000313" key="1">
    <source>
        <dbReference type="EMBL" id="AEW04586.1"/>
    </source>
</evidence>
<evidence type="ECO:0000313" key="2">
    <source>
        <dbReference type="Proteomes" id="UP000005439"/>
    </source>
</evidence>
<dbReference type="EMBL" id="CP003179">
    <property type="protein sequence ID" value="AEW04586.1"/>
    <property type="molecule type" value="Genomic_DNA"/>
</dbReference>
<dbReference type="Proteomes" id="UP000005439">
    <property type="component" value="Chromosome"/>
</dbReference>
<accession>G8TTZ5</accession>